<feature type="region of interest" description="Disordered" evidence="1">
    <location>
        <begin position="33"/>
        <end position="52"/>
    </location>
</feature>
<sequence length="247" mass="26268">MTSRSTPSSTLMVLTWTSRILCRPAISGRSRTIWRSKRPGRSSAGSSTSGRLVAASTMTPPWVSRPSISTSNALRVCSRSSWPPPSPENRDRPTASISSMKIRHGALALAWSNISRTRLAPTPTNISTKSEPLIAKNGTPASQATALANRVLPVPGGPVSRQPRGILPPTILNFSGSRRKSTISRTSSFASSHPATSSKVTCSSFGDIMRARLLPNCIAPAPEFLNCRAKNIHSSTISIIIGSAGRI</sequence>
<dbReference type="AlphaFoldDB" id="A0A645F336"/>
<comment type="caution">
    <text evidence="2">The sequence shown here is derived from an EMBL/GenBank/DDBJ whole genome shotgun (WGS) entry which is preliminary data.</text>
</comment>
<proteinExistence type="predicted"/>
<evidence type="ECO:0000256" key="1">
    <source>
        <dbReference type="SAM" id="MobiDB-lite"/>
    </source>
</evidence>
<protein>
    <submittedName>
        <fullName evidence="2">Uncharacterized protein</fullName>
    </submittedName>
</protein>
<dbReference type="PANTHER" id="PTHR37449">
    <property type="match status" value="1"/>
</dbReference>
<reference evidence="2" key="1">
    <citation type="submission" date="2019-08" db="EMBL/GenBank/DDBJ databases">
        <authorList>
            <person name="Kucharzyk K."/>
            <person name="Murdoch R.W."/>
            <person name="Higgins S."/>
            <person name="Loffler F."/>
        </authorList>
    </citation>
    <scope>NUCLEOTIDE SEQUENCE</scope>
</reference>
<organism evidence="2">
    <name type="scientific">bioreactor metagenome</name>
    <dbReference type="NCBI Taxonomy" id="1076179"/>
    <lineage>
        <taxon>unclassified sequences</taxon>
        <taxon>metagenomes</taxon>
        <taxon>ecological metagenomes</taxon>
    </lineage>
</organism>
<dbReference type="PANTHER" id="PTHR37449:SF1">
    <property type="entry name" value="OS02G0159950 PROTEIN"/>
    <property type="match status" value="1"/>
</dbReference>
<name>A0A645F336_9ZZZZ</name>
<gene>
    <name evidence="2" type="ORF">SDC9_155101</name>
</gene>
<accession>A0A645F336</accession>
<feature type="compositionally biased region" description="Low complexity" evidence="1">
    <location>
        <begin position="41"/>
        <end position="51"/>
    </location>
</feature>
<dbReference type="EMBL" id="VSSQ01053831">
    <property type="protein sequence ID" value="MPN07829.1"/>
    <property type="molecule type" value="Genomic_DNA"/>
</dbReference>
<evidence type="ECO:0000313" key="2">
    <source>
        <dbReference type="EMBL" id="MPN07829.1"/>
    </source>
</evidence>